<dbReference type="Proteomes" id="UP000328092">
    <property type="component" value="Unassembled WGS sequence"/>
</dbReference>
<evidence type="ECO:0000313" key="2">
    <source>
        <dbReference type="Proteomes" id="UP000328092"/>
    </source>
</evidence>
<evidence type="ECO:0000313" key="1">
    <source>
        <dbReference type="EMBL" id="VIO76226.1"/>
    </source>
</evidence>
<dbReference type="EMBL" id="CAADFC020000028">
    <property type="protein sequence ID" value="VIO76226.1"/>
    <property type="molecule type" value="Genomic_DNA"/>
</dbReference>
<keyword evidence="2" id="KW-1185">Reference proteome</keyword>
<name>A0A508TPT9_9BRAD</name>
<organism evidence="1 2">
    <name type="scientific">Bradyrhizobium ivorense</name>
    <dbReference type="NCBI Taxonomy" id="2511166"/>
    <lineage>
        <taxon>Bacteria</taxon>
        <taxon>Pseudomonadati</taxon>
        <taxon>Pseudomonadota</taxon>
        <taxon>Alphaproteobacteria</taxon>
        <taxon>Hyphomicrobiales</taxon>
        <taxon>Nitrobacteraceae</taxon>
        <taxon>Bradyrhizobium</taxon>
    </lineage>
</organism>
<dbReference type="RefSeq" id="WP_139485652.1">
    <property type="nucleotide sequence ID" value="NZ_CAADFC020000028.1"/>
</dbReference>
<proteinExistence type="predicted"/>
<gene>
    <name evidence="1" type="ORF">CI1B_63020</name>
</gene>
<comment type="caution">
    <text evidence="1">The sequence shown here is derived from an EMBL/GenBank/DDBJ whole genome shotgun (WGS) entry which is preliminary data.</text>
</comment>
<sequence length="77" mass="8559">MIDAKNQDELTRLAEDALRAQPGCETARVPVVVALPDVRIGRNWEIPNVVLGDSLISDVDRGVLSVHRQLGRKFRLV</sequence>
<dbReference type="OrthoDB" id="8239668at2"/>
<reference evidence="1" key="1">
    <citation type="submission" date="2019-02" db="EMBL/GenBank/DDBJ databases">
        <authorList>
            <person name="Pothier F.J."/>
        </authorList>
    </citation>
    <scope>NUCLEOTIDE SEQUENCE</scope>
    <source>
        <strain evidence="1">CI-1B</strain>
    </source>
</reference>
<protein>
    <submittedName>
        <fullName evidence="1">Uncharacterized protein</fullName>
    </submittedName>
</protein>
<accession>A0A508TPT9</accession>
<dbReference type="AlphaFoldDB" id="A0A508TPT9"/>